<comment type="subcellular location">
    <subcellularLocation>
        <location evidence="1">Cell membrane</location>
        <topology evidence="1">Multi-pass membrane protein</topology>
    </subcellularLocation>
</comment>
<keyword evidence="4 13" id="KW-0812">Transmembrane</keyword>
<evidence type="ECO:0000256" key="12">
    <source>
        <dbReference type="ARBA" id="ARBA00023224"/>
    </source>
</evidence>
<dbReference type="SUPFAM" id="SSF81321">
    <property type="entry name" value="Family A G protein-coupled receptor-like"/>
    <property type="match status" value="2"/>
</dbReference>
<dbReference type="Pfam" id="PF13853">
    <property type="entry name" value="7tm_4"/>
    <property type="match status" value="3"/>
</dbReference>
<keyword evidence="12" id="KW-0807">Transducer</keyword>
<keyword evidence="9" id="KW-1015">Disulfide bond</keyword>
<evidence type="ECO:0000256" key="1">
    <source>
        <dbReference type="ARBA" id="ARBA00004651"/>
    </source>
</evidence>
<keyword evidence="11" id="KW-0325">Glycoprotein</keyword>
<dbReference type="PRINTS" id="PR00237">
    <property type="entry name" value="GPCRRHODOPSN"/>
</dbReference>
<feature type="non-terminal residue" evidence="15">
    <location>
        <position position="1"/>
    </location>
</feature>
<feature type="transmembrane region" description="Helical" evidence="13">
    <location>
        <begin position="209"/>
        <end position="232"/>
    </location>
</feature>
<dbReference type="PROSITE" id="PS50262">
    <property type="entry name" value="G_PROTEIN_RECEP_F1_2"/>
    <property type="match status" value="2"/>
</dbReference>
<organism evidence="15 16">
    <name type="scientific">Pelobates cultripes</name>
    <name type="common">Western spadefoot toad</name>
    <dbReference type="NCBI Taxonomy" id="61616"/>
    <lineage>
        <taxon>Eukaryota</taxon>
        <taxon>Metazoa</taxon>
        <taxon>Chordata</taxon>
        <taxon>Craniata</taxon>
        <taxon>Vertebrata</taxon>
        <taxon>Euteleostomi</taxon>
        <taxon>Amphibia</taxon>
        <taxon>Batrachia</taxon>
        <taxon>Anura</taxon>
        <taxon>Pelobatoidea</taxon>
        <taxon>Pelobatidae</taxon>
        <taxon>Pelobates</taxon>
    </lineage>
</organism>
<dbReference type="PRINTS" id="PR00245">
    <property type="entry name" value="OLFACTORYR"/>
</dbReference>
<dbReference type="FunFam" id="1.20.1070.10:FF:000015">
    <property type="entry name" value="Olfactory receptor"/>
    <property type="match status" value="1"/>
</dbReference>
<keyword evidence="6 13" id="KW-1133">Transmembrane helix</keyword>
<keyword evidence="10 15" id="KW-0675">Receptor</keyword>
<dbReference type="Proteomes" id="UP001295444">
    <property type="component" value="Chromosome 05"/>
</dbReference>
<evidence type="ECO:0000256" key="4">
    <source>
        <dbReference type="ARBA" id="ARBA00022692"/>
    </source>
</evidence>
<keyword evidence="2" id="KW-1003">Cell membrane</keyword>
<keyword evidence="7" id="KW-0297">G-protein coupled receptor</keyword>
<dbReference type="InterPro" id="IPR017452">
    <property type="entry name" value="GPCR_Rhodpsn_7TM"/>
</dbReference>
<keyword evidence="8 13" id="KW-0472">Membrane</keyword>
<dbReference type="PANTHER" id="PTHR24242">
    <property type="entry name" value="G-PROTEIN COUPLED RECEPTOR"/>
    <property type="match status" value="1"/>
</dbReference>
<dbReference type="PANTHER" id="PTHR24242:SF411">
    <property type="entry name" value="OLFACTORY RECEPTOR"/>
    <property type="match status" value="1"/>
</dbReference>
<evidence type="ECO:0000256" key="2">
    <source>
        <dbReference type="ARBA" id="ARBA00022475"/>
    </source>
</evidence>
<evidence type="ECO:0000256" key="10">
    <source>
        <dbReference type="ARBA" id="ARBA00023170"/>
    </source>
</evidence>
<dbReference type="GO" id="GO:0005886">
    <property type="term" value="C:plasma membrane"/>
    <property type="evidence" value="ECO:0007669"/>
    <property type="project" value="UniProtKB-SubCell"/>
</dbReference>
<dbReference type="InterPro" id="IPR000725">
    <property type="entry name" value="Olfact_rcpt"/>
</dbReference>
<evidence type="ECO:0000256" key="11">
    <source>
        <dbReference type="ARBA" id="ARBA00023180"/>
    </source>
</evidence>
<dbReference type="AlphaFoldDB" id="A0AAD1W4L7"/>
<feature type="transmembrane region" description="Helical" evidence="13">
    <location>
        <begin position="168"/>
        <end position="197"/>
    </location>
</feature>
<proteinExistence type="predicted"/>
<evidence type="ECO:0000256" key="5">
    <source>
        <dbReference type="ARBA" id="ARBA00022725"/>
    </source>
</evidence>
<gene>
    <name evidence="15" type="ORF">PECUL_23A054719</name>
</gene>
<feature type="domain" description="G-protein coupled receptors family 1 profile" evidence="14">
    <location>
        <begin position="35"/>
        <end position="261"/>
    </location>
</feature>
<evidence type="ECO:0000259" key="14">
    <source>
        <dbReference type="PROSITE" id="PS50262"/>
    </source>
</evidence>
<reference evidence="15" key="1">
    <citation type="submission" date="2022-03" db="EMBL/GenBank/DDBJ databases">
        <authorList>
            <person name="Alioto T."/>
            <person name="Alioto T."/>
            <person name="Gomez Garrido J."/>
        </authorList>
    </citation>
    <scope>NUCLEOTIDE SEQUENCE</scope>
</reference>
<dbReference type="InterPro" id="IPR050939">
    <property type="entry name" value="Olfactory_GPCR1"/>
</dbReference>
<feature type="domain" description="G-protein coupled receptors family 1 profile" evidence="14">
    <location>
        <begin position="351"/>
        <end position="415"/>
    </location>
</feature>
<evidence type="ECO:0000313" key="15">
    <source>
        <dbReference type="EMBL" id="CAH2291720.1"/>
    </source>
</evidence>
<evidence type="ECO:0000256" key="8">
    <source>
        <dbReference type="ARBA" id="ARBA00023136"/>
    </source>
</evidence>
<feature type="transmembrane region" description="Helical" evidence="13">
    <location>
        <begin position="244"/>
        <end position="263"/>
    </location>
</feature>
<feature type="transmembrane region" description="Helical" evidence="13">
    <location>
        <begin position="335"/>
        <end position="358"/>
    </location>
</feature>
<name>A0AAD1W4L7_PELCU</name>
<evidence type="ECO:0000256" key="6">
    <source>
        <dbReference type="ARBA" id="ARBA00022989"/>
    </source>
</evidence>
<sequence length="415" mass="47445">SRQKQAGYRDQAFSQQMVLFLSNLLFTVITVDLTGNLLIIMLVSISHHLHSPMYFFLCHLSVSDIVLSTNTLPNLLDTILHECFLLAVMSYDRYLAICVPLRYVTIMDFTLCTCLSVLPWILGFTLNLTGIIPISNFQFCDGNKIEHIYCEFSPLQKLSCSDTSLVKFLAIVLSTPLFICPCAFITVTYVHILLVIFRIPSTTGRQKTFSTCSSHLFVVGTFYGTLIMKYMIPSIGNVLLLNKIISLLHAVFTPLFNPLVYSLRNQDIRTALRKISEQIKIISKQSFVHSILNHVFEDPEIQKYGRIYYEKETPYVFLSNLLFTDCFGNLYGFNILIFIIFLNIFLITVTGNLLIIMLVSISHHLHSPMYFFLCHLSVSDIVLSTNTLPNLLDTILHGGKRMTIFNCITQYYFYS</sequence>
<accession>A0AAD1W4L7</accession>
<evidence type="ECO:0000256" key="9">
    <source>
        <dbReference type="ARBA" id="ARBA00023157"/>
    </source>
</evidence>
<dbReference type="GO" id="GO:0004930">
    <property type="term" value="F:G protein-coupled receptor activity"/>
    <property type="evidence" value="ECO:0007669"/>
    <property type="project" value="UniProtKB-KW"/>
</dbReference>
<feature type="transmembrane region" description="Helical" evidence="13">
    <location>
        <begin position="20"/>
        <end position="45"/>
    </location>
</feature>
<keyword evidence="16" id="KW-1185">Reference proteome</keyword>
<keyword evidence="3" id="KW-0716">Sensory transduction</keyword>
<evidence type="ECO:0000313" key="16">
    <source>
        <dbReference type="Proteomes" id="UP001295444"/>
    </source>
</evidence>
<dbReference type="EMBL" id="OW240916">
    <property type="protein sequence ID" value="CAH2291720.1"/>
    <property type="molecule type" value="Genomic_DNA"/>
</dbReference>
<protein>
    <submittedName>
        <fullName evidence="15">Olfactory receptor 11A1-like</fullName>
    </submittedName>
</protein>
<evidence type="ECO:0000256" key="13">
    <source>
        <dbReference type="SAM" id="Phobius"/>
    </source>
</evidence>
<feature type="non-terminal residue" evidence="15">
    <location>
        <position position="415"/>
    </location>
</feature>
<keyword evidence="5" id="KW-0552">Olfaction</keyword>
<dbReference type="GO" id="GO:0004984">
    <property type="term" value="F:olfactory receptor activity"/>
    <property type="evidence" value="ECO:0007669"/>
    <property type="project" value="InterPro"/>
</dbReference>
<dbReference type="Gene3D" id="1.20.1070.10">
    <property type="entry name" value="Rhodopsin 7-helix transmembrane proteins"/>
    <property type="match status" value="2"/>
</dbReference>
<dbReference type="InterPro" id="IPR000276">
    <property type="entry name" value="GPCR_Rhodpsn"/>
</dbReference>
<evidence type="ECO:0000256" key="3">
    <source>
        <dbReference type="ARBA" id="ARBA00022606"/>
    </source>
</evidence>
<evidence type="ECO:0000256" key="7">
    <source>
        <dbReference type="ARBA" id="ARBA00023040"/>
    </source>
</evidence>